<dbReference type="EMBL" id="JAAOAM010000367">
    <property type="protein sequence ID" value="KAF5532237.1"/>
    <property type="molecule type" value="Genomic_DNA"/>
</dbReference>
<dbReference type="AlphaFoldDB" id="A0A8H5MLD5"/>
<evidence type="ECO:0000313" key="1">
    <source>
        <dbReference type="EMBL" id="KAF5532237.1"/>
    </source>
</evidence>
<reference evidence="1 2" key="1">
    <citation type="submission" date="2020-05" db="EMBL/GenBank/DDBJ databases">
        <title>Identification and distribution of gene clusters putatively required for synthesis of sphingolipid metabolism inhibitors in phylogenetically diverse species of the filamentous fungus Fusarium.</title>
        <authorList>
            <person name="Kim H.-S."/>
            <person name="Busman M."/>
            <person name="Brown D.W."/>
            <person name="Divon H."/>
            <person name="Uhlig S."/>
            <person name="Proctor R.H."/>
        </authorList>
    </citation>
    <scope>NUCLEOTIDE SEQUENCE [LARGE SCALE GENOMIC DNA]</scope>
    <source>
        <strain evidence="1 2">NRRL 53147</strain>
    </source>
</reference>
<sequence length="154" mass="17054">MCPRLWQAIWPPSHNVDLSVESIPGGQTIEGIEGQLKVRAICLDVASAFSGQTPNMDQTNISIKIQARQDNTTLRCYETMYSRMEFVVGLDALLAYDEHAEDSSFRAKDTIDILGITYPIRAMKPVEAVMLTALARLVARAGNPTDYESLSAYI</sequence>
<comment type="caution">
    <text evidence="1">The sequence shown here is derived from an EMBL/GenBank/DDBJ whole genome shotgun (WGS) entry which is preliminary data.</text>
</comment>
<gene>
    <name evidence="1" type="ORF">FMEXI_12549</name>
</gene>
<evidence type="ECO:0000313" key="2">
    <source>
        <dbReference type="Proteomes" id="UP000522262"/>
    </source>
</evidence>
<keyword evidence="2" id="KW-1185">Reference proteome</keyword>
<name>A0A8H5MLD5_9HYPO</name>
<dbReference type="Proteomes" id="UP000522262">
    <property type="component" value="Unassembled WGS sequence"/>
</dbReference>
<protein>
    <submittedName>
        <fullName evidence="1">Uncharacterized protein</fullName>
    </submittedName>
</protein>
<organism evidence="1 2">
    <name type="scientific">Fusarium mexicanum</name>
    <dbReference type="NCBI Taxonomy" id="751941"/>
    <lineage>
        <taxon>Eukaryota</taxon>
        <taxon>Fungi</taxon>
        <taxon>Dikarya</taxon>
        <taxon>Ascomycota</taxon>
        <taxon>Pezizomycotina</taxon>
        <taxon>Sordariomycetes</taxon>
        <taxon>Hypocreomycetidae</taxon>
        <taxon>Hypocreales</taxon>
        <taxon>Nectriaceae</taxon>
        <taxon>Fusarium</taxon>
        <taxon>Fusarium fujikuroi species complex</taxon>
    </lineage>
</organism>
<accession>A0A8H5MLD5</accession>
<proteinExistence type="predicted"/>